<evidence type="ECO:0000313" key="2">
    <source>
        <dbReference type="Proteomes" id="UP000633263"/>
    </source>
</evidence>
<comment type="caution">
    <text evidence="1">The sequence shown here is derived from an EMBL/GenBank/DDBJ whole genome shotgun (WGS) entry which is preliminary data.</text>
</comment>
<evidence type="ECO:0000313" key="1">
    <source>
        <dbReference type="EMBL" id="GGI89639.1"/>
    </source>
</evidence>
<dbReference type="EMBL" id="BMNN01000001">
    <property type="protein sequence ID" value="GGI89639.1"/>
    <property type="molecule type" value="Genomic_DNA"/>
</dbReference>
<dbReference type="RefSeq" id="WP_188634782.1">
    <property type="nucleotide sequence ID" value="NZ_BMNN01000001.1"/>
</dbReference>
<reference evidence="2" key="1">
    <citation type="journal article" date="2019" name="Int. J. Syst. Evol. Microbiol.">
        <title>The Global Catalogue of Microorganisms (GCM) 10K type strain sequencing project: providing services to taxonomists for standard genome sequencing and annotation.</title>
        <authorList>
            <consortium name="The Broad Institute Genomics Platform"/>
            <consortium name="The Broad Institute Genome Sequencing Center for Infectious Disease"/>
            <person name="Wu L."/>
            <person name="Ma J."/>
        </authorList>
    </citation>
    <scope>NUCLEOTIDE SEQUENCE [LARGE SCALE GENOMIC DNA]</scope>
    <source>
        <strain evidence="2">JCM 11590</strain>
    </source>
</reference>
<organism evidence="1 2">
    <name type="scientific">Halopseudomonas pertucinogena</name>
    <dbReference type="NCBI Taxonomy" id="86175"/>
    <lineage>
        <taxon>Bacteria</taxon>
        <taxon>Pseudomonadati</taxon>
        <taxon>Pseudomonadota</taxon>
        <taxon>Gammaproteobacteria</taxon>
        <taxon>Pseudomonadales</taxon>
        <taxon>Pseudomonadaceae</taxon>
        <taxon>Halopseudomonas</taxon>
    </lineage>
</organism>
<accession>A0ABQ2CII8</accession>
<proteinExistence type="predicted"/>
<gene>
    <name evidence="1" type="ORF">GCM10009083_02540</name>
</gene>
<sequence length="89" mass="10048">MRATHSEQALRRVLAWLRWSGHELTPRLEQAALQALSDAVAAEESELVEAALRRLRDNAMLTSDLSSRSMLISPPYPPLRRSSIGYGRY</sequence>
<keyword evidence="2" id="KW-1185">Reference proteome</keyword>
<protein>
    <submittedName>
        <fullName evidence="1">Uncharacterized protein</fullName>
    </submittedName>
</protein>
<dbReference type="Proteomes" id="UP000633263">
    <property type="component" value="Unassembled WGS sequence"/>
</dbReference>
<name>A0ABQ2CII8_9GAMM</name>